<evidence type="ECO:0000256" key="3">
    <source>
        <dbReference type="ARBA" id="ARBA00023004"/>
    </source>
</evidence>
<name>A0A1I2DLH9_9FIRM</name>
<proteinExistence type="predicted"/>
<dbReference type="EMBL" id="FONL01000021">
    <property type="protein sequence ID" value="SFE81131.1"/>
    <property type="molecule type" value="Genomic_DNA"/>
</dbReference>
<evidence type="ECO:0000256" key="2">
    <source>
        <dbReference type="ARBA" id="ARBA00022982"/>
    </source>
</evidence>
<reference evidence="5 6" key="1">
    <citation type="submission" date="2016-10" db="EMBL/GenBank/DDBJ databases">
        <authorList>
            <person name="de Groot N.N."/>
        </authorList>
    </citation>
    <scope>NUCLEOTIDE SEQUENCE [LARGE SCALE GENOMIC DNA]</scope>
    <source>
        <strain evidence="5 6">DSM 9236</strain>
    </source>
</reference>
<keyword evidence="1" id="KW-0813">Transport</keyword>
<evidence type="ECO:0000256" key="1">
    <source>
        <dbReference type="ARBA" id="ARBA00022448"/>
    </source>
</evidence>
<organism evidence="5 6">
    <name type="scientific">Succiniclasticum ruminis DSM 9236</name>
    <dbReference type="NCBI Taxonomy" id="1123323"/>
    <lineage>
        <taxon>Bacteria</taxon>
        <taxon>Bacillati</taxon>
        <taxon>Bacillota</taxon>
        <taxon>Negativicutes</taxon>
        <taxon>Acidaminococcales</taxon>
        <taxon>Acidaminococcaceae</taxon>
        <taxon>Succiniclasticum</taxon>
    </lineage>
</organism>
<feature type="domain" description="ODP" evidence="4">
    <location>
        <begin position="20"/>
        <end position="172"/>
    </location>
</feature>
<keyword evidence="3" id="KW-0408">Iron</keyword>
<dbReference type="PANTHER" id="PTHR32145:SF11">
    <property type="entry name" value="DIFLAVIN FLAVOPROTEIN A 2-RELATED"/>
    <property type="match status" value="1"/>
</dbReference>
<keyword evidence="2" id="KW-0249">Electron transport</keyword>
<protein>
    <recommendedName>
        <fullName evidence="4">ODP domain-containing protein</fullName>
    </recommendedName>
</protein>
<evidence type="ECO:0000313" key="5">
    <source>
        <dbReference type="EMBL" id="SFE81131.1"/>
    </source>
</evidence>
<dbReference type="Gene3D" id="3.60.15.10">
    <property type="entry name" value="Ribonuclease Z/Hydroxyacylglutathione hydrolase-like"/>
    <property type="match status" value="1"/>
</dbReference>
<evidence type="ECO:0000313" key="6">
    <source>
        <dbReference type="Proteomes" id="UP000198896"/>
    </source>
</evidence>
<dbReference type="AlphaFoldDB" id="A0A1I2DLH9"/>
<evidence type="ECO:0000259" key="4">
    <source>
        <dbReference type="Pfam" id="PF19583"/>
    </source>
</evidence>
<dbReference type="Pfam" id="PF19583">
    <property type="entry name" value="ODP"/>
    <property type="match status" value="1"/>
</dbReference>
<keyword evidence="6" id="KW-1185">Reference proteome</keyword>
<dbReference type="InterPro" id="IPR045761">
    <property type="entry name" value="ODP_dom"/>
</dbReference>
<dbReference type="InterPro" id="IPR051285">
    <property type="entry name" value="NADH_oxidoreductase_modular"/>
</dbReference>
<gene>
    <name evidence="5" type="ORF">SAMN05216245_12113</name>
</gene>
<dbReference type="OrthoDB" id="9807946at2"/>
<dbReference type="PANTHER" id="PTHR32145">
    <property type="entry name" value="DIFLAVIN FLAVOPROTEIN A 2-RELATED"/>
    <property type="match status" value="1"/>
</dbReference>
<dbReference type="InterPro" id="IPR036866">
    <property type="entry name" value="RibonucZ/Hydroxyglut_hydro"/>
</dbReference>
<dbReference type="RefSeq" id="WP_093914169.1">
    <property type="nucleotide sequence ID" value="NZ_FONL01000021.1"/>
</dbReference>
<sequence length="212" mass="23607">MEPIFDKLYQFTYKIPGMPLDCHQYLLLRDPAILFSVGSADMARDFLPKVKELLASRPLKYLFISHREWDECGGLAVLHKMFPETIVICSQNAAGNFKFNDYDGKVIACTPGQPFTDGGLELVFLPYPVEPHYNLGLLAYEKNSGVFSSADLFLKGGDTAGVVQESNWKDLVDAIPENFLNMGPQQPKTIAALRTINPEFVAVGHGPCFICR</sequence>
<dbReference type="Proteomes" id="UP000198896">
    <property type="component" value="Unassembled WGS sequence"/>
</dbReference>
<dbReference type="STRING" id="1123323.SAMN05216245_12113"/>
<accession>A0A1I2DLH9</accession>
<dbReference type="SUPFAM" id="SSF56281">
    <property type="entry name" value="Metallo-hydrolase/oxidoreductase"/>
    <property type="match status" value="1"/>
</dbReference>